<evidence type="ECO:0000313" key="15">
    <source>
        <dbReference type="EMBL" id="VEU34759.1"/>
    </source>
</evidence>
<comment type="catalytic activity">
    <reaction evidence="10">
        <text>tRNA(Val) + L-valine + ATP = L-valyl-tRNA(Val) + AMP + diphosphate</text>
        <dbReference type="Rhea" id="RHEA:10704"/>
        <dbReference type="Rhea" id="RHEA-COMP:9672"/>
        <dbReference type="Rhea" id="RHEA-COMP:9708"/>
        <dbReference type="ChEBI" id="CHEBI:30616"/>
        <dbReference type="ChEBI" id="CHEBI:33019"/>
        <dbReference type="ChEBI" id="CHEBI:57762"/>
        <dbReference type="ChEBI" id="CHEBI:78442"/>
        <dbReference type="ChEBI" id="CHEBI:78537"/>
        <dbReference type="ChEBI" id="CHEBI:456215"/>
        <dbReference type="EC" id="6.1.1.9"/>
    </reaction>
</comment>
<sequence length="455" mass="50858">MAEEGTPAPAPPAEAPAAEGGEPKLSKNQLKKLAKGKGKKQKKEKPQWGTGKKKEPKKKEVKPKEPFVNQTPKGEKKDMSKIPFADAYDPEAVEAAWQDWWEASGFYKGDAAAAMGRPADEKFVMVIPPPNVTGSLHLGHGLTAAVEDTLTRWHRMKGHSTLYVPGTDHAGIATQSVVEKMLMKNEGKNRHDLGREEFVKKIWEWKEEYGNRITSQLRHLGSSVDWSRERFTMDETLSKAVIEAFNRFHEKGMLYRANRLGNWSCALKSAISDIEVDHIDLEGRTFLEVKTHKGNPKDPKGRYEFGVLTHFAYPVEDSEEFLVVATTRLETMLGDTAVAIHPEDSRYTHLHGKFVIHPFSGRKIPIVLDPVLVDMSFGTGAVKITPAHDPNDYECGKRHDLEFITVLTPDGAINHHGGEEFEGMMRYDARIAIEEALDKKVSAGELLNTKHAVLP</sequence>
<evidence type="ECO:0000256" key="12">
    <source>
        <dbReference type="SAM" id="MobiDB-lite"/>
    </source>
</evidence>
<dbReference type="EC" id="6.1.1.9" evidence="2"/>
<dbReference type="InterPro" id="IPR002300">
    <property type="entry name" value="aa-tRNA-synth_Ia"/>
</dbReference>
<evidence type="ECO:0000256" key="1">
    <source>
        <dbReference type="ARBA" id="ARBA00005594"/>
    </source>
</evidence>
<evidence type="ECO:0000256" key="11">
    <source>
        <dbReference type="RuleBase" id="RU363035"/>
    </source>
</evidence>
<dbReference type="InterPro" id="IPR001412">
    <property type="entry name" value="aa-tRNA-synth_I_CS"/>
</dbReference>
<accession>A0A448YYG8</accession>
<dbReference type="PROSITE" id="PS00178">
    <property type="entry name" value="AA_TRNA_LIGASE_I"/>
    <property type="match status" value="1"/>
</dbReference>
<dbReference type="GO" id="GO:0005524">
    <property type="term" value="F:ATP binding"/>
    <property type="evidence" value="ECO:0007669"/>
    <property type="project" value="UniProtKB-KW"/>
</dbReference>
<evidence type="ECO:0000259" key="13">
    <source>
        <dbReference type="Pfam" id="PF00133"/>
    </source>
</evidence>
<dbReference type="InterPro" id="IPR025709">
    <property type="entry name" value="Leu_tRNA-synth_edit"/>
</dbReference>
<feature type="region of interest" description="Disordered" evidence="12">
    <location>
        <begin position="1"/>
        <end position="78"/>
    </location>
</feature>
<dbReference type="GO" id="GO:0006438">
    <property type="term" value="P:valyl-tRNA aminoacylation"/>
    <property type="evidence" value="ECO:0007669"/>
    <property type="project" value="InterPro"/>
</dbReference>
<dbReference type="Pfam" id="PF13603">
    <property type="entry name" value="tRNA-synt_1_2"/>
    <property type="match status" value="1"/>
</dbReference>
<dbReference type="AlphaFoldDB" id="A0A448YYG8"/>
<dbReference type="FunFam" id="3.90.740.10:FF:000008">
    <property type="entry name" value="Valine--tRNA ligase, mitochondrial"/>
    <property type="match status" value="1"/>
</dbReference>
<evidence type="ECO:0000259" key="14">
    <source>
        <dbReference type="Pfam" id="PF13603"/>
    </source>
</evidence>
<feature type="compositionally biased region" description="Basic residues" evidence="12">
    <location>
        <begin position="29"/>
        <end position="43"/>
    </location>
</feature>
<feature type="domain" description="Leucyl-tRNA synthetase editing" evidence="14">
    <location>
        <begin position="351"/>
        <end position="412"/>
    </location>
</feature>
<dbReference type="InterPro" id="IPR014729">
    <property type="entry name" value="Rossmann-like_a/b/a_fold"/>
</dbReference>
<keyword evidence="5 11" id="KW-0067">ATP-binding</keyword>
<name>A0A448YYG8_9STRA</name>
<evidence type="ECO:0000256" key="8">
    <source>
        <dbReference type="ARBA" id="ARBA00023146"/>
    </source>
</evidence>
<dbReference type="FunFam" id="3.40.50.620:FF:000020">
    <property type="entry name" value="Valine--tRNA ligase, mitochondrial"/>
    <property type="match status" value="1"/>
</dbReference>
<dbReference type="InterPro" id="IPR009008">
    <property type="entry name" value="Val/Leu/Ile-tRNA-synth_edit"/>
</dbReference>
<dbReference type="Gene3D" id="3.90.740.10">
    <property type="entry name" value="Valyl/Leucyl/Isoleucyl-tRNA synthetase, editing domain"/>
    <property type="match status" value="1"/>
</dbReference>
<dbReference type="PRINTS" id="PR00986">
    <property type="entry name" value="TRNASYNTHVAL"/>
</dbReference>
<dbReference type="EMBL" id="CAACVS010000037">
    <property type="protein sequence ID" value="VEU34759.1"/>
    <property type="molecule type" value="Genomic_DNA"/>
</dbReference>
<dbReference type="GO" id="GO:0004832">
    <property type="term" value="F:valine-tRNA ligase activity"/>
    <property type="evidence" value="ECO:0007669"/>
    <property type="project" value="UniProtKB-EC"/>
</dbReference>
<dbReference type="Proteomes" id="UP000291116">
    <property type="component" value="Unassembled WGS sequence"/>
</dbReference>
<evidence type="ECO:0000313" key="16">
    <source>
        <dbReference type="Proteomes" id="UP000291116"/>
    </source>
</evidence>
<evidence type="ECO:0000256" key="7">
    <source>
        <dbReference type="ARBA" id="ARBA00023054"/>
    </source>
</evidence>
<dbReference type="SUPFAM" id="SSF50677">
    <property type="entry name" value="ValRS/IleRS/LeuRS editing domain"/>
    <property type="match status" value="1"/>
</dbReference>
<evidence type="ECO:0000256" key="4">
    <source>
        <dbReference type="ARBA" id="ARBA00022741"/>
    </source>
</evidence>
<keyword evidence="3 11" id="KW-0436">Ligase</keyword>
<feature type="domain" description="Aminoacyl-tRNA synthetase class Ia" evidence="13">
    <location>
        <begin position="97"/>
        <end position="282"/>
    </location>
</feature>
<dbReference type="InterPro" id="IPR002303">
    <property type="entry name" value="Valyl-tRNA_ligase"/>
</dbReference>
<keyword evidence="16" id="KW-1185">Reference proteome</keyword>
<dbReference type="GO" id="GO:0005829">
    <property type="term" value="C:cytosol"/>
    <property type="evidence" value="ECO:0007669"/>
    <property type="project" value="TreeGrafter"/>
</dbReference>
<evidence type="ECO:0000256" key="3">
    <source>
        <dbReference type="ARBA" id="ARBA00022598"/>
    </source>
</evidence>
<dbReference type="Gene3D" id="3.40.50.620">
    <property type="entry name" value="HUPs"/>
    <property type="match status" value="1"/>
</dbReference>
<organism evidence="15 16">
    <name type="scientific">Pseudo-nitzschia multistriata</name>
    <dbReference type="NCBI Taxonomy" id="183589"/>
    <lineage>
        <taxon>Eukaryota</taxon>
        <taxon>Sar</taxon>
        <taxon>Stramenopiles</taxon>
        <taxon>Ochrophyta</taxon>
        <taxon>Bacillariophyta</taxon>
        <taxon>Bacillariophyceae</taxon>
        <taxon>Bacillariophycidae</taxon>
        <taxon>Bacillariales</taxon>
        <taxon>Bacillariaceae</taxon>
        <taxon>Pseudo-nitzschia</taxon>
    </lineage>
</organism>
<dbReference type="Pfam" id="PF00133">
    <property type="entry name" value="tRNA-synt_1"/>
    <property type="match status" value="1"/>
</dbReference>
<dbReference type="FunFam" id="3.90.740.10:FF:000010">
    <property type="entry name" value="Valine--tRNA ligase"/>
    <property type="match status" value="1"/>
</dbReference>
<dbReference type="GO" id="GO:0002161">
    <property type="term" value="F:aminoacyl-tRNA deacylase activity"/>
    <property type="evidence" value="ECO:0007669"/>
    <property type="project" value="InterPro"/>
</dbReference>
<proteinExistence type="inferred from homology"/>
<dbReference type="PANTHER" id="PTHR11946">
    <property type="entry name" value="VALYL-TRNA SYNTHETASES"/>
    <property type="match status" value="1"/>
</dbReference>
<evidence type="ECO:0000256" key="5">
    <source>
        <dbReference type="ARBA" id="ARBA00022840"/>
    </source>
</evidence>
<keyword evidence="6 11" id="KW-0648">Protein biosynthesis</keyword>
<dbReference type="OrthoDB" id="629407at2759"/>
<comment type="similarity">
    <text evidence="1 11">Belongs to the class-I aminoacyl-tRNA synthetase family.</text>
</comment>
<evidence type="ECO:0000256" key="10">
    <source>
        <dbReference type="ARBA" id="ARBA00047552"/>
    </source>
</evidence>
<evidence type="ECO:0000256" key="9">
    <source>
        <dbReference type="ARBA" id="ARBA00029936"/>
    </source>
</evidence>
<keyword evidence="4 11" id="KW-0547">Nucleotide-binding</keyword>
<reference evidence="15 16" key="1">
    <citation type="submission" date="2019-01" db="EMBL/GenBank/DDBJ databases">
        <authorList>
            <person name="Ferrante I. M."/>
        </authorList>
    </citation>
    <scope>NUCLEOTIDE SEQUENCE [LARGE SCALE GENOMIC DNA]</scope>
    <source>
        <strain evidence="15 16">B856</strain>
    </source>
</reference>
<keyword evidence="8 11" id="KW-0030">Aminoacyl-tRNA synthetase</keyword>
<gene>
    <name evidence="15" type="ORF">PSNMU_V1.4_AUG-EV-PASAV3_0014890</name>
</gene>
<evidence type="ECO:0000256" key="6">
    <source>
        <dbReference type="ARBA" id="ARBA00022917"/>
    </source>
</evidence>
<dbReference type="PANTHER" id="PTHR11946:SF109">
    <property type="entry name" value="VALINE--TRNA LIGASE"/>
    <property type="match status" value="1"/>
</dbReference>
<keyword evidence="7" id="KW-0175">Coiled coil</keyword>
<dbReference type="SUPFAM" id="SSF52374">
    <property type="entry name" value="Nucleotidylyl transferase"/>
    <property type="match status" value="1"/>
</dbReference>
<evidence type="ECO:0000256" key="2">
    <source>
        <dbReference type="ARBA" id="ARBA00013169"/>
    </source>
</evidence>
<protein>
    <recommendedName>
        <fullName evidence="2">valine--tRNA ligase</fullName>
        <ecNumber evidence="2">6.1.1.9</ecNumber>
    </recommendedName>
    <alternativeName>
        <fullName evidence="9">Valyl-tRNA synthetase</fullName>
    </alternativeName>
</protein>